<evidence type="ECO:0000256" key="1">
    <source>
        <dbReference type="ARBA" id="ARBA00022527"/>
    </source>
</evidence>
<dbReference type="Pfam" id="PF00069">
    <property type="entry name" value="Pkinase"/>
    <property type="match status" value="1"/>
</dbReference>
<keyword evidence="1" id="KW-0723">Serine/threonine-protein kinase</keyword>
<organism evidence="8 9">
    <name type="scientific">Fusarium equiseti</name>
    <name type="common">Fusarium scirpi</name>
    <dbReference type="NCBI Taxonomy" id="61235"/>
    <lineage>
        <taxon>Eukaryota</taxon>
        <taxon>Fungi</taxon>
        <taxon>Dikarya</taxon>
        <taxon>Ascomycota</taxon>
        <taxon>Pezizomycotina</taxon>
        <taxon>Sordariomycetes</taxon>
        <taxon>Hypocreomycetidae</taxon>
        <taxon>Hypocreales</taxon>
        <taxon>Nectriaceae</taxon>
        <taxon>Fusarium</taxon>
        <taxon>Fusarium incarnatum-equiseti species complex</taxon>
    </lineage>
</organism>
<protein>
    <recommendedName>
        <fullName evidence="7">Protein kinase domain-containing protein</fullName>
    </recommendedName>
</protein>
<dbReference type="PANTHER" id="PTHR45646">
    <property type="entry name" value="SERINE/THREONINE-PROTEIN KINASE DOA-RELATED"/>
    <property type="match status" value="1"/>
</dbReference>
<keyword evidence="2" id="KW-0808">Transferase</keyword>
<keyword evidence="5" id="KW-0067">ATP-binding</keyword>
<dbReference type="GO" id="GO:0004674">
    <property type="term" value="F:protein serine/threonine kinase activity"/>
    <property type="evidence" value="ECO:0007669"/>
    <property type="project" value="UniProtKB-KW"/>
</dbReference>
<dbReference type="GO" id="GO:0005524">
    <property type="term" value="F:ATP binding"/>
    <property type="evidence" value="ECO:0007669"/>
    <property type="project" value="UniProtKB-KW"/>
</dbReference>
<evidence type="ECO:0000256" key="4">
    <source>
        <dbReference type="ARBA" id="ARBA00022777"/>
    </source>
</evidence>
<evidence type="ECO:0000256" key="5">
    <source>
        <dbReference type="ARBA" id="ARBA00022840"/>
    </source>
</evidence>
<feature type="region of interest" description="Disordered" evidence="6">
    <location>
        <begin position="306"/>
        <end position="331"/>
    </location>
</feature>
<keyword evidence="4" id="KW-0418">Kinase</keyword>
<dbReference type="InterPro" id="IPR000719">
    <property type="entry name" value="Prot_kinase_dom"/>
</dbReference>
<feature type="domain" description="Protein kinase" evidence="7">
    <location>
        <begin position="1"/>
        <end position="394"/>
    </location>
</feature>
<accession>A0A8J2IKJ4</accession>
<dbReference type="Proteomes" id="UP000693738">
    <property type="component" value="Unassembled WGS sequence"/>
</dbReference>
<evidence type="ECO:0000256" key="6">
    <source>
        <dbReference type="SAM" id="MobiDB-lite"/>
    </source>
</evidence>
<dbReference type="InterPro" id="IPR051175">
    <property type="entry name" value="CLK_kinases"/>
</dbReference>
<keyword evidence="3" id="KW-0547">Nucleotide-binding</keyword>
<evidence type="ECO:0000256" key="3">
    <source>
        <dbReference type="ARBA" id="ARBA00022741"/>
    </source>
</evidence>
<dbReference type="PROSITE" id="PS50011">
    <property type="entry name" value="PROTEIN_KINASE_DOM"/>
    <property type="match status" value="1"/>
</dbReference>
<dbReference type="EMBL" id="CAJSTJ010000122">
    <property type="protein sequence ID" value="CAG7558162.1"/>
    <property type="molecule type" value="Genomic_DNA"/>
</dbReference>
<dbReference type="SMART" id="SM00220">
    <property type="entry name" value="S_TKc"/>
    <property type="match status" value="1"/>
</dbReference>
<sequence>MDSPPPRPPSQEPCEDEDFRFKTIGTPCEWAEAYHPGGYHPVQLGDVINNRYRVVRKLGWGQFSTVWLVLNTQLDRPEFQVGEPWERRFTTAFAKRALLDTLKALNFLHERDVVHGDLHFGNILTCIGQLKVSPEMESKLQQSIGEGQSLERKDSKRDLWAPSYLLEPRPLDEKFSYELEPLVKLADLGGAFSSKVPISGTDAVTPVALRAPEAILGDVVGKGLDIWCFGCLIFEMLVGRPLFVGLQSLEGKAYDEITNDEHLCQIWDVLGPFPKSLQGKWRRADKYFGPNGEKLQSQDVGEEILNEDEDEDIVDTGNGASPGAESDNEMSDTISVSLAYPSEYSSLERQFTDDKPDDIGETEEEEILHLLRWTFQYDPSHRPSTAELLDHPWFSRSRGNGNDDKQ</sequence>
<dbReference type="PANTHER" id="PTHR45646:SF11">
    <property type="entry name" value="SERINE_THREONINE-PROTEIN KINASE DOA"/>
    <property type="match status" value="1"/>
</dbReference>
<comment type="caution">
    <text evidence="8">The sequence shown here is derived from an EMBL/GenBank/DDBJ whole genome shotgun (WGS) entry which is preliminary data.</text>
</comment>
<feature type="region of interest" description="Disordered" evidence="6">
    <location>
        <begin position="381"/>
        <end position="406"/>
    </location>
</feature>
<proteinExistence type="predicted"/>
<name>A0A8J2IKJ4_FUSEQ</name>
<reference evidence="8" key="1">
    <citation type="submission" date="2021-05" db="EMBL/GenBank/DDBJ databases">
        <authorList>
            <person name="Khan N."/>
        </authorList>
    </citation>
    <scope>NUCLEOTIDE SEQUENCE</scope>
</reference>
<evidence type="ECO:0000313" key="9">
    <source>
        <dbReference type="Proteomes" id="UP000693738"/>
    </source>
</evidence>
<evidence type="ECO:0000313" key="8">
    <source>
        <dbReference type="EMBL" id="CAG7558162.1"/>
    </source>
</evidence>
<evidence type="ECO:0000256" key="2">
    <source>
        <dbReference type="ARBA" id="ARBA00022679"/>
    </source>
</evidence>
<evidence type="ECO:0000259" key="7">
    <source>
        <dbReference type="PROSITE" id="PS50011"/>
    </source>
</evidence>
<gene>
    <name evidence="8" type="ORF">FEQUK3_LOCUS3852</name>
</gene>
<dbReference type="AlphaFoldDB" id="A0A8J2IKJ4"/>